<feature type="transmembrane region" description="Helical" evidence="12">
    <location>
        <begin position="344"/>
        <end position="366"/>
    </location>
</feature>
<dbReference type="Gene3D" id="1.20.1530.20">
    <property type="match status" value="1"/>
</dbReference>
<protein>
    <submittedName>
        <fullName evidence="14">Potassium transporter</fullName>
    </submittedName>
</protein>
<keyword evidence="5" id="KW-0633">Potassium transport</keyword>
<dbReference type="InterPro" id="IPR038770">
    <property type="entry name" value="Na+/solute_symporter_sf"/>
</dbReference>
<feature type="transmembrane region" description="Helical" evidence="12">
    <location>
        <begin position="241"/>
        <end position="269"/>
    </location>
</feature>
<evidence type="ECO:0000256" key="3">
    <source>
        <dbReference type="ARBA" id="ARBA00022448"/>
    </source>
</evidence>
<evidence type="ECO:0000313" key="14">
    <source>
        <dbReference type="EMBL" id="AUH32997.1"/>
    </source>
</evidence>
<dbReference type="GO" id="GO:0008324">
    <property type="term" value="F:monoatomic cation transmembrane transporter activity"/>
    <property type="evidence" value="ECO:0007669"/>
    <property type="project" value="InterPro"/>
</dbReference>
<dbReference type="InterPro" id="IPR004771">
    <property type="entry name" value="K/H_exchanger"/>
</dbReference>
<feature type="transmembrane region" description="Helical" evidence="12">
    <location>
        <begin position="53"/>
        <end position="73"/>
    </location>
</feature>
<keyword evidence="9" id="KW-0406">Ion transport</keyword>
<dbReference type="FunFam" id="3.40.50.720:FF:000036">
    <property type="entry name" value="Glutathione-regulated potassium-efflux system protein KefB"/>
    <property type="match status" value="1"/>
</dbReference>
<keyword evidence="8 12" id="KW-1133">Transmembrane helix</keyword>
<feature type="transmembrane region" description="Helical" evidence="12">
    <location>
        <begin position="199"/>
        <end position="220"/>
    </location>
</feature>
<dbReference type="RefSeq" id="WP_101459670.1">
    <property type="nucleotide sequence ID" value="NZ_CP025408.1"/>
</dbReference>
<dbReference type="PANTHER" id="PTHR46157">
    <property type="entry name" value="K(+) EFFLUX ANTIPORTER 3, CHLOROPLASTIC"/>
    <property type="match status" value="1"/>
</dbReference>
<evidence type="ECO:0000256" key="4">
    <source>
        <dbReference type="ARBA" id="ARBA00022449"/>
    </source>
</evidence>
<keyword evidence="10 12" id="KW-0472">Membrane</keyword>
<evidence type="ECO:0000313" key="15">
    <source>
        <dbReference type="Proteomes" id="UP000233742"/>
    </source>
</evidence>
<feature type="transmembrane region" description="Helical" evidence="12">
    <location>
        <begin position="314"/>
        <end position="338"/>
    </location>
</feature>
<evidence type="ECO:0000256" key="2">
    <source>
        <dbReference type="ARBA" id="ARBA00005551"/>
    </source>
</evidence>
<dbReference type="Pfam" id="PF02254">
    <property type="entry name" value="TrkA_N"/>
    <property type="match status" value="1"/>
</dbReference>
<proteinExistence type="inferred from homology"/>
<dbReference type="AlphaFoldDB" id="A0A2K9EI15"/>
<keyword evidence="6 12" id="KW-0812">Transmembrane</keyword>
<dbReference type="NCBIfam" id="TIGR00932">
    <property type="entry name" value="2a37"/>
    <property type="match status" value="1"/>
</dbReference>
<dbReference type="Proteomes" id="UP000233742">
    <property type="component" value="Chromosome"/>
</dbReference>
<dbReference type="GO" id="GO:0005886">
    <property type="term" value="C:plasma membrane"/>
    <property type="evidence" value="ECO:0007669"/>
    <property type="project" value="TreeGrafter"/>
</dbReference>
<comment type="similarity">
    <text evidence="2">Belongs to the monovalent cation:proton antiporter 2 (CPA2) transporter (TC 2.A.37) family.</text>
</comment>
<keyword evidence="7" id="KW-0630">Potassium</keyword>
<feature type="transmembrane region" description="Helical" evidence="12">
    <location>
        <begin position="30"/>
        <end position="47"/>
    </location>
</feature>
<evidence type="ECO:0000256" key="12">
    <source>
        <dbReference type="SAM" id="Phobius"/>
    </source>
</evidence>
<feature type="transmembrane region" description="Helical" evidence="12">
    <location>
        <begin position="6"/>
        <end position="23"/>
    </location>
</feature>
<dbReference type="GO" id="GO:1902600">
    <property type="term" value="P:proton transmembrane transport"/>
    <property type="evidence" value="ECO:0007669"/>
    <property type="project" value="InterPro"/>
</dbReference>
<feature type="transmembrane region" description="Helical" evidence="12">
    <location>
        <begin position="378"/>
        <end position="396"/>
    </location>
</feature>
<feature type="transmembrane region" description="Helical" evidence="12">
    <location>
        <begin position="150"/>
        <end position="169"/>
    </location>
</feature>
<dbReference type="InterPro" id="IPR006153">
    <property type="entry name" value="Cation/H_exchanger_TM"/>
</dbReference>
<feature type="region of interest" description="Disordered" evidence="11">
    <location>
        <begin position="618"/>
        <end position="640"/>
    </location>
</feature>
<dbReference type="GO" id="GO:0015297">
    <property type="term" value="F:antiporter activity"/>
    <property type="evidence" value="ECO:0007669"/>
    <property type="project" value="UniProtKB-KW"/>
</dbReference>
<accession>A0A2K9EI15</accession>
<gene>
    <name evidence="14" type="ORF">CUV01_05950</name>
</gene>
<dbReference type="InterPro" id="IPR003148">
    <property type="entry name" value="RCK_N"/>
</dbReference>
<evidence type="ECO:0000256" key="10">
    <source>
        <dbReference type="ARBA" id="ARBA00023136"/>
    </source>
</evidence>
<dbReference type="Gene3D" id="3.40.50.720">
    <property type="entry name" value="NAD(P)-binding Rossmann-like Domain"/>
    <property type="match status" value="1"/>
</dbReference>
<dbReference type="Pfam" id="PF00999">
    <property type="entry name" value="Na_H_Exchanger"/>
    <property type="match status" value="1"/>
</dbReference>
<sequence>MESFLLLAFIFLIAGVIAVPIATRFGLGSVLGYLLAGMVIGPLLGLLNVDVVSLQHFAEFGVVMMLFLVGLELEPKKLWDMRGRLLGLGGGQVMVTVLAFAAVSLLNGDAWQTGLAIGMIMAVSSTAIILQTLNEKGLMRTEGGQSAFSVLLFQDIAVIPMLAIIPLLAVPELAAEAASHAADDAEHGSGLNLIAGLPAWQAMLVTVAAIAAVIFAGNYLTRPVFRFIAMAGLRELFTATALLFVVGIALLMTLVGLSPALGTFLAGVVLANSEYRHELESDIDPFKGLLLGLFFMTVGAGIDFGLLADSLGQVLFWTAVLVVTKMGVLFVLGGLFGIRGQDRWLFALALAQAGEFGFVLLSYAEGASAIPGPQADQLLLVVAMSMLITPLLFILYDRVILPRYARDDQRAFDDIEDQDEIIIAGRGRVGGLVDRMLETAGYRATVIDYSSRQIDLLRKFGIRTYYGDATRPDLLASAGIDTAKLLIVAIDDQQQTNMLVSYVLQNYPHVHVTARAFDRTHVLELWSLGCRDIIRETYDSSLRMGRSAYEALGISHERAAQMADAFEDMDRKALREVADFYDIDVPAFENEAFIARVRELRDRWDPLLQQQMADIIRRDDLDDHDEGQPADRKTSLYDQG</sequence>
<name>A0A2K9EI15_9RHOB</name>
<keyword evidence="15" id="KW-1185">Reference proteome</keyword>
<reference evidence="14 15" key="1">
    <citation type="submission" date="2017-12" db="EMBL/GenBank/DDBJ databases">
        <authorList>
            <person name="Hurst M.R.H."/>
        </authorList>
    </citation>
    <scope>NUCLEOTIDE SEQUENCE [LARGE SCALE GENOMIC DNA]</scope>
    <source>
        <strain evidence="14 15">BM15</strain>
    </source>
</reference>
<feature type="transmembrane region" description="Helical" evidence="12">
    <location>
        <begin position="111"/>
        <end position="130"/>
    </location>
</feature>
<dbReference type="InterPro" id="IPR036291">
    <property type="entry name" value="NAD(P)-bd_dom_sf"/>
</dbReference>
<dbReference type="KEGG" id="paro:CUV01_05950"/>
<dbReference type="OrthoDB" id="9781411at2"/>
<dbReference type="SUPFAM" id="SSF51735">
    <property type="entry name" value="NAD(P)-binding Rossmann-fold domains"/>
    <property type="match status" value="1"/>
</dbReference>
<evidence type="ECO:0000256" key="1">
    <source>
        <dbReference type="ARBA" id="ARBA00004127"/>
    </source>
</evidence>
<dbReference type="PANTHER" id="PTHR46157:SF4">
    <property type="entry name" value="K(+) EFFLUX ANTIPORTER 3, CHLOROPLASTIC"/>
    <property type="match status" value="1"/>
</dbReference>
<evidence type="ECO:0000256" key="5">
    <source>
        <dbReference type="ARBA" id="ARBA00022538"/>
    </source>
</evidence>
<organism evidence="14 15">
    <name type="scientific">Paracoccus tegillarcae</name>
    <dbReference type="NCBI Taxonomy" id="1529068"/>
    <lineage>
        <taxon>Bacteria</taxon>
        <taxon>Pseudomonadati</taxon>
        <taxon>Pseudomonadota</taxon>
        <taxon>Alphaproteobacteria</taxon>
        <taxon>Rhodobacterales</taxon>
        <taxon>Paracoccaceae</taxon>
        <taxon>Paracoccus</taxon>
    </lineage>
</organism>
<dbReference type="GO" id="GO:0012505">
    <property type="term" value="C:endomembrane system"/>
    <property type="evidence" value="ECO:0007669"/>
    <property type="project" value="UniProtKB-SubCell"/>
</dbReference>
<evidence type="ECO:0000256" key="6">
    <source>
        <dbReference type="ARBA" id="ARBA00022692"/>
    </source>
</evidence>
<feature type="transmembrane region" description="Helical" evidence="12">
    <location>
        <begin position="85"/>
        <end position="105"/>
    </location>
</feature>
<evidence type="ECO:0000256" key="9">
    <source>
        <dbReference type="ARBA" id="ARBA00023065"/>
    </source>
</evidence>
<evidence type="ECO:0000256" key="7">
    <source>
        <dbReference type="ARBA" id="ARBA00022958"/>
    </source>
</evidence>
<keyword evidence="4" id="KW-0050">Antiport</keyword>
<evidence type="ECO:0000256" key="11">
    <source>
        <dbReference type="SAM" id="MobiDB-lite"/>
    </source>
</evidence>
<comment type="subcellular location">
    <subcellularLocation>
        <location evidence="1">Endomembrane system</location>
        <topology evidence="1">Multi-pass membrane protein</topology>
    </subcellularLocation>
</comment>
<evidence type="ECO:0000256" key="8">
    <source>
        <dbReference type="ARBA" id="ARBA00022989"/>
    </source>
</evidence>
<dbReference type="GO" id="GO:0006813">
    <property type="term" value="P:potassium ion transport"/>
    <property type="evidence" value="ECO:0007669"/>
    <property type="project" value="UniProtKB-KW"/>
</dbReference>
<keyword evidence="3" id="KW-0813">Transport</keyword>
<dbReference type="PROSITE" id="PS51201">
    <property type="entry name" value="RCK_N"/>
    <property type="match status" value="1"/>
</dbReference>
<dbReference type="EMBL" id="CP025408">
    <property type="protein sequence ID" value="AUH32997.1"/>
    <property type="molecule type" value="Genomic_DNA"/>
</dbReference>
<feature type="domain" description="RCK N-terminal" evidence="13">
    <location>
        <begin position="418"/>
        <end position="535"/>
    </location>
</feature>
<evidence type="ECO:0000259" key="13">
    <source>
        <dbReference type="PROSITE" id="PS51201"/>
    </source>
</evidence>